<sequence length="75" mass="7957">MTKHILASMAVLGMATSIAPLSAQAQFTGPGVSESITTVADAKNAYDDTYVELTSHIVNKVKDETYMFRDGSATS</sequence>
<dbReference type="AlphaFoldDB" id="A0A8J3G2I6"/>
<dbReference type="NCBIfam" id="NF033674">
    <property type="entry name" value="stress_OB_fold"/>
    <property type="match status" value="1"/>
</dbReference>
<dbReference type="SUPFAM" id="SSF101756">
    <property type="entry name" value="Hypothetical protein YgiW"/>
    <property type="match status" value="1"/>
</dbReference>
<gene>
    <name evidence="3" type="ORF">GCM10009069_18530</name>
</gene>
<protein>
    <submittedName>
        <fullName evidence="3">Uncharacterized protein</fullName>
    </submittedName>
</protein>
<dbReference type="EMBL" id="BMZH01000007">
    <property type="protein sequence ID" value="GHA95950.1"/>
    <property type="molecule type" value="Genomic_DNA"/>
</dbReference>
<comment type="caution">
    <text evidence="3">The sequence shown here is derived from an EMBL/GenBank/DDBJ whole genome shotgun (WGS) entry which is preliminary data.</text>
</comment>
<keyword evidence="4" id="KW-1185">Reference proteome</keyword>
<accession>A0A8J3G2I6</accession>
<evidence type="ECO:0000313" key="4">
    <source>
        <dbReference type="Proteomes" id="UP000634004"/>
    </source>
</evidence>
<feature type="signal peptide" evidence="2">
    <location>
        <begin position="1"/>
        <end position="25"/>
    </location>
</feature>
<dbReference type="InterPro" id="IPR005220">
    <property type="entry name" value="CarO-like"/>
</dbReference>
<evidence type="ECO:0000256" key="2">
    <source>
        <dbReference type="SAM" id="SignalP"/>
    </source>
</evidence>
<keyword evidence="1 2" id="KW-0732">Signal</keyword>
<dbReference type="Pfam" id="PF04076">
    <property type="entry name" value="BOF"/>
    <property type="match status" value="1"/>
</dbReference>
<feature type="chain" id="PRO_5035284207" evidence="2">
    <location>
        <begin position="26"/>
        <end position="75"/>
    </location>
</feature>
<evidence type="ECO:0000256" key="1">
    <source>
        <dbReference type="ARBA" id="ARBA00022729"/>
    </source>
</evidence>
<dbReference type="Proteomes" id="UP000634004">
    <property type="component" value="Unassembled WGS sequence"/>
</dbReference>
<organism evidence="3 4">
    <name type="scientific">Algimonas arctica</name>
    <dbReference type="NCBI Taxonomy" id="1479486"/>
    <lineage>
        <taxon>Bacteria</taxon>
        <taxon>Pseudomonadati</taxon>
        <taxon>Pseudomonadota</taxon>
        <taxon>Alphaproteobacteria</taxon>
        <taxon>Maricaulales</taxon>
        <taxon>Robiginitomaculaceae</taxon>
        <taxon>Algimonas</taxon>
    </lineage>
</organism>
<dbReference type="PANTHER" id="PTHR36571">
    <property type="entry name" value="PROTEIN YGIW"/>
    <property type="match status" value="1"/>
</dbReference>
<proteinExistence type="predicted"/>
<reference evidence="3" key="2">
    <citation type="submission" date="2020-09" db="EMBL/GenBank/DDBJ databases">
        <authorList>
            <person name="Sun Q."/>
            <person name="Kim S."/>
        </authorList>
    </citation>
    <scope>NUCLEOTIDE SEQUENCE</scope>
    <source>
        <strain evidence="3">KCTC 32513</strain>
    </source>
</reference>
<name>A0A8J3G2I6_9PROT</name>
<evidence type="ECO:0000313" key="3">
    <source>
        <dbReference type="EMBL" id="GHA95950.1"/>
    </source>
</evidence>
<dbReference type="Gene3D" id="2.40.50.200">
    <property type="entry name" value="Bacterial OB-fold"/>
    <property type="match status" value="1"/>
</dbReference>
<reference evidence="3" key="1">
    <citation type="journal article" date="2014" name="Int. J. Syst. Evol. Microbiol.">
        <title>Complete genome sequence of Corynebacterium casei LMG S-19264T (=DSM 44701T), isolated from a smear-ripened cheese.</title>
        <authorList>
            <consortium name="US DOE Joint Genome Institute (JGI-PGF)"/>
            <person name="Walter F."/>
            <person name="Albersmeier A."/>
            <person name="Kalinowski J."/>
            <person name="Ruckert C."/>
        </authorList>
    </citation>
    <scope>NUCLEOTIDE SEQUENCE</scope>
    <source>
        <strain evidence="3">KCTC 32513</strain>
    </source>
</reference>
<dbReference type="PANTHER" id="PTHR36571:SF1">
    <property type="entry name" value="PROTEIN YGIW"/>
    <property type="match status" value="1"/>
</dbReference>
<dbReference type="InterPro" id="IPR036700">
    <property type="entry name" value="BOBF_sf"/>
</dbReference>